<reference evidence="6" key="1">
    <citation type="submission" date="2023-07" db="EMBL/GenBank/DDBJ databases">
        <authorList>
            <person name="de Witt J."/>
        </authorList>
    </citation>
    <scope>NUCLEOTIDE SEQUENCE [LARGE SCALE GENOMIC DNA]</scope>
    <source>
        <strain evidence="6">FZJ</strain>
    </source>
</reference>
<dbReference type="InterPro" id="IPR051120">
    <property type="entry name" value="ABC_AA/LPS_Transport"/>
</dbReference>
<dbReference type="EMBL" id="JAVRDO010000002">
    <property type="protein sequence ID" value="MDX9686141.1"/>
    <property type="molecule type" value="Genomic_DNA"/>
</dbReference>
<keyword evidence="6" id="KW-1185">Reference proteome</keyword>
<dbReference type="Gene3D" id="3.40.50.300">
    <property type="entry name" value="P-loop containing nucleotide triphosphate hydrolases"/>
    <property type="match status" value="1"/>
</dbReference>
<dbReference type="PANTHER" id="PTHR45772">
    <property type="entry name" value="CONSERVED COMPONENT OF ABC TRANSPORTER FOR NATURAL AMINO ACIDS-RELATED"/>
    <property type="match status" value="1"/>
</dbReference>
<dbReference type="Pfam" id="PF12399">
    <property type="entry name" value="BCA_ABC_TP_C"/>
    <property type="match status" value="1"/>
</dbReference>
<sequence length="278" mass="30860">MNAVNQLRQTFRRDQVFDFLLPRPEFDLPVDVSHGPILYVEGVSVSFDGFKALNDLNLYIDDGELRCIIGPNGAGKTTMMDVITGKTRPDTGSVYFGQRIDLLRQPEHVIARGGIGRKFQKPTVFEALSVFDNLELATASNKSVWYTLTHALTGTQRDRIDEVLELIGLADQRRQLAGALSHGQKQWLEIGMLLMQNPRVLLVDEPVAGMTGEEVEHTAALLTSLAGRHSVIVVEHDMAFVRSIARKVTVLHQGSVLAEGTMDQVQNDPRVIEVYLGE</sequence>
<dbReference type="PANTHER" id="PTHR45772:SF8">
    <property type="entry name" value="HIGH-AFFINITY BRANCHED-CHAIN AMINO ACID TRANSPORT ATP-BINDING PROTEIN"/>
    <property type="match status" value="1"/>
</dbReference>
<evidence type="ECO:0000256" key="1">
    <source>
        <dbReference type="ARBA" id="ARBA00022448"/>
    </source>
</evidence>
<evidence type="ECO:0000313" key="5">
    <source>
        <dbReference type="EMBL" id="MDX9686141.1"/>
    </source>
</evidence>
<evidence type="ECO:0000256" key="3">
    <source>
        <dbReference type="ARBA" id="ARBA00022840"/>
    </source>
</evidence>
<dbReference type="CDD" id="cd03219">
    <property type="entry name" value="ABC_Mj1267_LivG_branched"/>
    <property type="match status" value="1"/>
</dbReference>
<proteinExistence type="predicted"/>
<dbReference type="Pfam" id="PF00005">
    <property type="entry name" value="ABC_tran"/>
    <property type="match status" value="1"/>
</dbReference>
<organism evidence="5 6">
    <name type="scientific">Halopseudomonas formosensis</name>
    <dbReference type="NCBI Taxonomy" id="1002526"/>
    <lineage>
        <taxon>Bacteria</taxon>
        <taxon>Pseudomonadati</taxon>
        <taxon>Pseudomonadota</taxon>
        <taxon>Gammaproteobacteria</taxon>
        <taxon>Pseudomonadales</taxon>
        <taxon>Pseudomonadaceae</taxon>
        <taxon>Halopseudomonas</taxon>
    </lineage>
</organism>
<name>A0ABU5BTZ7_9GAMM</name>
<dbReference type="RefSeq" id="WP_273128168.1">
    <property type="nucleotide sequence ID" value="NZ_JAVRDO010000002.1"/>
</dbReference>
<dbReference type="GO" id="GO:0005524">
    <property type="term" value="F:ATP binding"/>
    <property type="evidence" value="ECO:0007669"/>
    <property type="project" value="UniProtKB-KW"/>
</dbReference>
<evidence type="ECO:0000313" key="6">
    <source>
        <dbReference type="Proteomes" id="UP001281217"/>
    </source>
</evidence>
<keyword evidence="1" id="KW-0813">Transport</keyword>
<dbReference type="SUPFAM" id="SSF52540">
    <property type="entry name" value="P-loop containing nucleoside triphosphate hydrolases"/>
    <property type="match status" value="1"/>
</dbReference>
<protein>
    <submittedName>
        <fullName evidence="5">Urea ABC transporter ATP-binding protein UrtD</fullName>
    </submittedName>
</protein>
<dbReference type="InterPro" id="IPR003439">
    <property type="entry name" value="ABC_transporter-like_ATP-bd"/>
</dbReference>
<comment type="caution">
    <text evidence="5">The sequence shown here is derived from an EMBL/GenBank/DDBJ whole genome shotgun (WGS) entry which is preliminary data.</text>
</comment>
<feature type="domain" description="ABC transporter" evidence="4">
    <location>
        <begin position="38"/>
        <end position="278"/>
    </location>
</feature>
<keyword evidence="3 5" id="KW-0067">ATP-binding</keyword>
<evidence type="ECO:0000259" key="4">
    <source>
        <dbReference type="PROSITE" id="PS50893"/>
    </source>
</evidence>
<dbReference type="InterPro" id="IPR032823">
    <property type="entry name" value="BCA_ABC_TP_C"/>
</dbReference>
<keyword evidence="2" id="KW-0547">Nucleotide-binding</keyword>
<dbReference type="InterPro" id="IPR017781">
    <property type="entry name" value="ABC_transptr_urea_ATP-bd_UrtD"/>
</dbReference>
<dbReference type="NCBIfam" id="TIGR03411">
    <property type="entry name" value="urea_trans_UrtD"/>
    <property type="match status" value="1"/>
</dbReference>
<accession>A0ABU5BTZ7</accession>
<dbReference type="Proteomes" id="UP001281217">
    <property type="component" value="Unassembled WGS sequence"/>
</dbReference>
<dbReference type="SMART" id="SM00382">
    <property type="entry name" value="AAA"/>
    <property type="match status" value="1"/>
</dbReference>
<dbReference type="InterPro" id="IPR003593">
    <property type="entry name" value="AAA+_ATPase"/>
</dbReference>
<evidence type="ECO:0000256" key="2">
    <source>
        <dbReference type="ARBA" id="ARBA00022741"/>
    </source>
</evidence>
<gene>
    <name evidence="5" type="primary">urtD</name>
    <name evidence="5" type="ORF">RED13_000522</name>
</gene>
<dbReference type="InterPro" id="IPR027417">
    <property type="entry name" value="P-loop_NTPase"/>
</dbReference>
<dbReference type="PROSITE" id="PS50893">
    <property type="entry name" value="ABC_TRANSPORTER_2"/>
    <property type="match status" value="1"/>
</dbReference>